<gene>
    <name evidence="4" type="primary">RvY_00962-1</name>
    <name evidence="4" type="synonym">RvY_00962.1</name>
    <name evidence="4" type="ORF">RvY_00962</name>
</gene>
<feature type="chain" id="PRO_5008897324" description="Invertebrate defensins family profile domain-containing protein" evidence="2">
    <location>
        <begin position="25"/>
        <end position="87"/>
    </location>
</feature>
<feature type="signal peptide" evidence="2">
    <location>
        <begin position="1"/>
        <end position="24"/>
    </location>
</feature>
<dbReference type="AlphaFoldDB" id="A0A1D1UKQ7"/>
<dbReference type="SUPFAM" id="SSF57095">
    <property type="entry name" value="Scorpion toxin-like"/>
    <property type="match status" value="1"/>
</dbReference>
<dbReference type="InterPro" id="IPR036574">
    <property type="entry name" value="Scorpion_toxin-like_sf"/>
</dbReference>
<dbReference type="Proteomes" id="UP000186922">
    <property type="component" value="Unassembled WGS sequence"/>
</dbReference>
<accession>A0A1D1UKQ7</accession>
<protein>
    <recommendedName>
        <fullName evidence="3">Invertebrate defensins family profile domain-containing protein</fullName>
    </recommendedName>
</protein>
<evidence type="ECO:0000313" key="4">
    <source>
        <dbReference type="EMBL" id="GAU88222.1"/>
    </source>
</evidence>
<dbReference type="Gene3D" id="3.30.30.10">
    <property type="entry name" value="Knottin, scorpion toxin-like"/>
    <property type="match status" value="1"/>
</dbReference>
<proteinExistence type="predicted"/>
<evidence type="ECO:0000259" key="3">
    <source>
        <dbReference type="PROSITE" id="PS51378"/>
    </source>
</evidence>
<dbReference type="EMBL" id="BDGG01000001">
    <property type="protein sequence ID" value="GAU88222.1"/>
    <property type="molecule type" value="Genomic_DNA"/>
</dbReference>
<keyword evidence="1" id="KW-1015">Disulfide bond</keyword>
<name>A0A1D1UKQ7_RAMVA</name>
<comment type="caution">
    <text evidence="4">The sequence shown here is derived from an EMBL/GenBank/DDBJ whole genome shotgun (WGS) entry which is preliminary data.</text>
</comment>
<keyword evidence="2" id="KW-0732">Signal</keyword>
<feature type="domain" description="Invertebrate defensins family profile" evidence="3">
    <location>
        <begin position="49"/>
        <end position="87"/>
    </location>
</feature>
<keyword evidence="5" id="KW-1185">Reference proteome</keyword>
<reference evidence="4 5" key="1">
    <citation type="journal article" date="2016" name="Nat. Commun.">
        <title>Extremotolerant tardigrade genome and improved radiotolerance of human cultured cells by tardigrade-unique protein.</title>
        <authorList>
            <person name="Hashimoto T."/>
            <person name="Horikawa D.D."/>
            <person name="Saito Y."/>
            <person name="Kuwahara H."/>
            <person name="Kozuka-Hata H."/>
            <person name="Shin-I T."/>
            <person name="Minakuchi Y."/>
            <person name="Ohishi K."/>
            <person name="Motoyama A."/>
            <person name="Aizu T."/>
            <person name="Enomoto A."/>
            <person name="Kondo K."/>
            <person name="Tanaka S."/>
            <person name="Hara Y."/>
            <person name="Koshikawa S."/>
            <person name="Sagara H."/>
            <person name="Miura T."/>
            <person name="Yokobori S."/>
            <person name="Miyagawa K."/>
            <person name="Suzuki Y."/>
            <person name="Kubo T."/>
            <person name="Oyama M."/>
            <person name="Kohara Y."/>
            <person name="Fujiyama A."/>
            <person name="Arakawa K."/>
            <person name="Katayama T."/>
            <person name="Toyoda A."/>
            <person name="Kunieda T."/>
        </authorList>
    </citation>
    <scope>NUCLEOTIDE SEQUENCE [LARGE SCALE GENOMIC DNA]</scope>
    <source>
        <strain evidence="4 5">YOKOZUNA-1</strain>
    </source>
</reference>
<dbReference type="InterPro" id="IPR001542">
    <property type="entry name" value="Defensin_invertebrate/fungal"/>
</dbReference>
<dbReference type="Pfam" id="PF01097">
    <property type="entry name" value="Defensin_2"/>
    <property type="match status" value="1"/>
</dbReference>
<dbReference type="PROSITE" id="PS51378">
    <property type="entry name" value="INVERT_DEFENSINS"/>
    <property type="match status" value="1"/>
</dbReference>
<organism evidence="4 5">
    <name type="scientific">Ramazzottius varieornatus</name>
    <name type="common">Water bear</name>
    <name type="synonym">Tardigrade</name>
    <dbReference type="NCBI Taxonomy" id="947166"/>
    <lineage>
        <taxon>Eukaryota</taxon>
        <taxon>Metazoa</taxon>
        <taxon>Ecdysozoa</taxon>
        <taxon>Tardigrada</taxon>
        <taxon>Eutardigrada</taxon>
        <taxon>Parachela</taxon>
        <taxon>Hypsibioidea</taxon>
        <taxon>Ramazzottiidae</taxon>
        <taxon>Ramazzottius</taxon>
    </lineage>
</organism>
<evidence type="ECO:0000313" key="5">
    <source>
        <dbReference type="Proteomes" id="UP000186922"/>
    </source>
</evidence>
<evidence type="ECO:0000256" key="2">
    <source>
        <dbReference type="SAM" id="SignalP"/>
    </source>
</evidence>
<dbReference type="OrthoDB" id="6476875at2759"/>
<dbReference type="GO" id="GO:0006952">
    <property type="term" value="P:defense response"/>
    <property type="evidence" value="ECO:0007669"/>
    <property type="project" value="InterPro"/>
</dbReference>
<sequence length="87" mass="9045">MTKVAVVILVLGVSAMLLADQVAGQLMQISLPPRKLSQDATQKTPPEEGFGCPVDQSQCDGHCKGLGEGRTSGYCGGFLKTSCTCVS</sequence>
<evidence type="ECO:0000256" key="1">
    <source>
        <dbReference type="ARBA" id="ARBA00023157"/>
    </source>
</evidence>